<feature type="compositionally biased region" description="Low complexity" evidence="1">
    <location>
        <begin position="62"/>
        <end position="72"/>
    </location>
</feature>
<dbReference type="EMBL" id="JAATVY010000019">
    <property type="protein sequence ID" value="NJC72539.1"/>
    <property type="molecule type" value="Genomic_DNA"/>
</dbReference>
<name>A0ABX0Y2E6_9ACTN</name>
<evidence type="ECO:0000313" key="3">
    <source>
        <dbReference type="Proteomes" id="UP000722989"/>
    </source>
</evidence>
<evidence type="ECO:0000313" key="2">
    <source>
        <dbReference type="EMBL" id="NJC72539.1"/>
    </source>
</evidence>
<proteinExistence type="predicted"/>
<dbReference type="RefSeq" id="WP_167927443.1">
    <property type="nucleotide sequence ID" value="NZ_JAATVY010000019.1"/>
</dbReference>
<gene>
    <name evidence="2" type="ORF">HC031_22875</name>
</gene>
<organism evidence="2 3">
    <name type="scientific">Planosporangium thailandense</name>
    <dbReference type="NCBI Taxonomy" id="765197"/>
    <lineage>
        <taxon>Bacteria</taxon>
        <taxon>Bacillati</taxon>
        <taxon>Actinomycetota</taxon>
        <taxon>Actinomycetes</taxon>
        <taxon>Micromonosporales</taxon>
        <taxon>Micromonosporaceae</taxon>
        <taxon>Planosporangium</taxon>
    </lineage>
</organism>
<feature type="compositionally biased region" description="Low complexity" evidence="1">
    <location>
        <begin position="81"/>
        <end position="94"/>
    </location>
</feature>
<dbReference type="Proteomes" id="UP000722989">
    <property type="component" value="Unassembled WGS sequence"/>
</dbReference>
<comment type="caution">
    <text evidence="2">The sequence shown here is derived from an EMBL/GenBank/DDBJ whole genome shotgun (WGS) entry which is preliminary data.</text>
</comment>
<sequence>MSGYGVAPRLAAVSAVGAAVLAMVSGASVSGVSVSGASVSGASVSGVSSGASPGVVGRAGAAALPAGGSAPRHQPKFRPASRPQSRPQSEGQSGPQPPVPAPYVHPFADQSDVPTEAAAPSAGVVYSEAAEVDGCDHNYGVPGQCVPWNFPPGVTDRCAWLVEHGLGAVTVSGRDRQRLDTNRDGVACGHGDT</sequence>
<feature type="region of interest" description="Disordered" evidence="1">
    <location>
        <begin position="62"/>
        <end position="109"/>
    </location>
</feature>
<protein>
    <recommendedName>
        <fullName evidence="4">Excalibur calcium-binding domain-containing protein</fullName>
    </recommendedName>
</protein>
<evidence type="ECO:0008006" key="4">
    <source>
        <dbReference type="Google" id="ProtNLM"/>
    </source>
</evidence>
<reference evidence="2 3" key="1">
    <citation type="submission" date="2020-03" db="EMBL/GenBank/DDBJ databases">
        <title>WGS of the type strain of Planosporangium spp.</title>
        <authorList>
            <person name="Thawai C."/>
        </authorList>
    </citation>
    <scope>NUCLEOTIDE SEQUENCE [LARGE SCALE GENOMIC DNA]</scope>
    <source>
        <strain evidence="2 3">TBRC 5610</strain>
    </source>
</reference>
<keyword evidence="3" id="KW-1185">Reference proteome</keyword>
<evidence type="ECO:0000256" key="1">
    <source>
        <dbReference type="SAM" id="MobiDB-lite"/>
    </source>
</evidence>
<accession>A0ABX0Y2E6</accession>